<sequence length="53" mass="5397">MTAAALTKELHHYPNAEKPLPPAAGSAPQPPGSLGMAGAARRRAPSWLPSAVP</sequence>
<keyword evidence="2" id="KW-0614">Plasmid</keyword>
<name>A0A7H0H112_9BACT</name>
<evidence type="ECO:0000313" key="3">
    <source>
        <dbReference type="Proteomes" id="UP000516093"/>
    </source>
</evidence>
<proteinExistence type="predicted"/>
<dbReference type="EMBL" id="CP060785">
    <property type="protein sequence ID" value="QNP54228.1"/>
    <property type="molecule type" value="Genomic_DNA"/>
</dbReference>
<protein>
    <submittedName>
        <fullName evidence="2">Uncharacterized protein</fullName>
    </submittedName>
</protein>
<dbReference type="Proteomes" id="UP000516093">
    <property type="component" value="Plasmid p_unnamed1"/>
</dbReference>
<dbReference type="RefSeq" id="WP_187734387.1">
    <property type="nucleotide sequence ID" value="NZ_CP060785.1"/>
</dbReference>
<dbReference type="KEGG" id="hqi:H9L05_21350"/>
<feature type="region of interest" description="Disordered" evidence="1">
    <location>
        <begin position="1"/>
        <end position="53"/>
    </location>
</feature>
<accession>A0A7H0H112</accession>
<dbReference type="AlphaFoldDB" id="A0A7H0H112"/>
<gene>
    <name evidence="2" type="ORF">H9L05_21350</name>
</gene>
<geneLocation type="plasmid" evidence="2 3">
    <name>p_unnamed1</name>
</geneLocation>
<evidence type="ECO:0000313" key="2">
    <source>
        <dbReference type="EMBL" id="QNP54228.1"/>
    </source>
</evidence>
<evidence type="ECO:0000256" key="1">
    <source>
        <dbReference type="SAM" id="MobiDB-lite"/>
    </source>
</evidence>
<reference evidence="2 3" key="1">
    <citation type="submission" date="2020-08" db="EMBL/GenBank/DDBJ databases">
        <title>Genome sequence of Hymenobacter qilianensis JCM 19763T.</title>
        <authorList>
            <person name="Hyun D.-W."/>
            <person name="Bae J.-W."/>
        </authorList>
    </citation>
    <scope>NUCLEOTIDE SEQUENCE [LARGE SCALE GENOMIC DNA]</scope>
    <source>
        <strain evidence="2 3">JCM 19763</strain>
        <plasmid evidence="2 3">p_unnamed1</plasmid>
    </source>
</reference>
<keyword evidence="3" id="KW-1185">Reference proteome</keyword>
<organism evidence="2 3">
    <name type="scientific">Hymenobacter qilianensis</name>
    <dbReference type="NCBI Taxonomy" id="1385715"/>
    <lineage>
        <taxon>Bacteria</taxon>
        <taxon>Pseudomonadati</taxon>
        <taxon>Bacteroidota</taxon>
        <taxon>Cytophagia</taxon>
        <taxon>Cytophagales</taxon>
        <taxon>Hymenobacteraceae</taxon>
        <taxon>Hymenobacter</taxon>
    </lineage>
</organism>